<comment type="caution">
    <text evidence="1">The sequence shown here is derived from an EMBL/GenBank/DDBJ whole genome shotgun (WGS) entry which is preliminary data.</text>
</comment>
<accession>K2R5J4</accession>
<dbReference type="eggNOG" id="KOG4177">
    <property type="taxonomic scope" value="Eukaryota"/>
</dbReference>
<dbReference type="VEuPathDB" id="FungiDB:MPH_13520"/>
<sequence>MSNVLTNASRLKPEIRLAQAVSQFEADLSNEQQLTFRTLKSQSLSSTPSPDDVMRLTAEIDRRIHNKAGGRCFGPRFINFLQGAQQFAALGDVVVGGSQNIIACGVWSLVRMSLLVSALISSDYVH</sequence>
<dbReference type="EMBL" id="AHHD01000665">
    <property type="protein sequence ID" value="EKG09443.1"/>
    <property type="molecule type" value="Genomic_DNA"/>
</dbReference>
<evidence type="ECO:0000313" key="2">
    <source>
        <dbReference type="Proteomes" id="UP000007129"/>
    </source>
</evidence>
<dbReference type="Proteomes" id="UP000007129">
    <property type="component" value="Unassembled WGS sequence"/>
</dbReference>
<dbReference type="HOGENOM" id="CLU_1928572_0_0_1"/>
<gene>
    <name evidence="1" type="ORF">MPH_13520</name>
</gene>
<proteinExistence type="predicted"/>
<dbReference type="OrthoDB" id="7464126at2759"/>
<reference evidence="1 2" key="1">
    <citation type="journal article" date="2012" name="BMC Genomics">
        <title>Tools to kill: Genome of one of the most destructive plant pathogenic fungi Macrophomina phaseolina.</title>
        <authorList>
            <person name="Islam M.S."/>
            <person name="Haque M.S."/>
            <person name="Islam M.M."/>
            <person name="Emdad E.M."/>
            <person name="Halim A."/>
            <person name="Hossen Q.M.M."/>
            <person name="Hossain M.Z."/>
            <person name="Ahmed B."/>
            <person name="Rahim S."/>
            <person name="Rahman M.S."/>
            <person name="Alam M.M."/>
            <person name="Hou S."/>
            <person name="Wan X."/>
            <person name="Saito J.A."/>
            <person name="Alam M."/>
        </authorList>
    </citation>
    <scope>NUCLEOTIDE SEQUENCE [LARGE SCALE GENOMIC DNA]</scope>
    <source>
        <strain evidence="1 2">MS6</strain>
    </source>
</reference>
<dbReference type="STRING" id="1126212.K2R5J4"/>
<protein>
    <submittedName>
        <fullName evidence="1">NACHT domain protein</fullName>
    </submittedName>
</protein>
<evidence type="ECO:0000313" key="1">
    <source>
        <dbReference type="EMBL" id="EKG09443.1"/>
    </source>
</evidence>
<name>K2R5J4_MACPH</name>
<organism evidence="1 2">
    <name type="scientific">Macrophomina phaseolina (strain MS6)</name>
    <name type="common">Charcoal rot fungus</name>
    <dbReference type="NCBI Taxonomy" id="1126212"/>
    <lineage>
        <taxon>Eukaryota</taxon>
        <taxon>Fungi</taxon>
        <taxon>Dikarya</taxon>
        <taxon>Ascomycota</taxon>
        <taxon>Pezizomycotina</taxon>
        <taxon>Dothideomycetes</taxon>
        <taxon>Dothideomycetes incertae sedis</taxon>
        <taxon>Botryosphaeriales</taxon>
        <taxon>Botryosphaeriaceae</taxon>
        <taxon>Macrophomina</taxon>
    </lineage>
</organism>
<dbReference type="InParanoid" id="K2R5J4"/>
<dbReference type="AlphaFoldDB" id="K2R5J4"/>